<keyword evidence="1" id="KW-0472">Membrane</keyword>
<feature type="transmembrane region" description="Helical" evidence="1">
    <location>
        <begin position="25"/>
        <end position="43"/>
    </location>
</feature>
<feature type="transmembrane region" description="Helical" evidence="1">
    <location>
        <begin position="96"/>
        <end position="116"/>
    </location>
</feature>
<evidence type="ECO:0000313" key="2">
    <source>
        <dbReference type="EMBL" id="MDQ0103113.1"/>
    </source>
</evidence>
<protein>
    <recommendedName>
        <fullName evidence="4">ABC transporter permease</fullName>
    </recommendedName>
</protein>
<keyword evidence="3" id="KW-1185">Reference proteome</keyword>
<keyword evidence="1" id="KW-1133">Transmembrane helix</keyword>
<evidence type="ECO:0000256" key="1">
    <source>
        <dbReference type="SAM" id="Phobius"/>
    </source>
</evidence>
<feature type="transmembrane region" description="Helical" evidence="1">
    <location>
        <begin position="169"/>
        <end position="187"/>
    </location>
</feature>
<feature type="transmembrane region" description="Helical" evidence="1">
    <location>
        <begin position="64"/>
        <end position="90"/>
    </location>
</feature>
<reference evidence="2 3" key="1">
    <citation type="submission" date="2023-07" db="EMBL/GenBank/DDBJ databases">
        <title>Sorghum-associated microbial communities from plants grown in Nebraska, USA.</title>
        <authorList>
            <person name="Schachtman D."/>
        </authorList>
    </citation>
    <scope>NUCLEOTIDE SEQUENCE [LARGE SCALE GENOMIC DNA]</scope>
    <source>
        <strain evidence="2 3">CC523</strain>
    </source>
</reference>
<dbReference type="EMBL" id="JAUSSW010000007">
    <property type="protein sequence ID" value="MDQ0103113.1"/>
    <property type="molecule type" value="Genomic_DNA"/>
</dbReference>
<keyword evidence="1" id="KW-0812">Transmembrane</keyword>
<dbReference type="Proteomes" id="UP001244563">
    <property type="component" value="Unassembled WGS sequence"/>
</dbReference>
<dbReference type="RefSeq" id="WP_156524808.1">
    <property type="nucleotide sequence ID" value="NZ_BDDW01000011.1"/>
</dbReference>
<comment type="caution">
    <text evidence="2">The sequence shown here is derived from an EMBL/GenBank/DDBJ whole genome shotgun (WGS) entry which is preliminary data.</text>
</comment>
<evidence type="ECO:0008006" key="4">
    <source>
        <dbReference type="Google" id="ProtNLM"/>
    </source>
</evidence>
<accession>A0ABT9TN55</accession>
<name>A0ABT9TN55_PAENI</name>
<proteinExistence type="predicted"/>
<sequence>MGVFVGVILVLFAVGSRSEVAWLPAAAGSVAVFFSLGVFSDGFRHAAESIAAPPIYGYSPFRMYALHSAFPVTWSMVCAGAACAAVTVIGGSEFNFAGLASLEVVLLTLIGIRIYDSARGPLPPVLLTPIPTPFGDLSSLVILTWQLDAILLSAGSAGLLAGALSTGTVIQSVLTAAISLGLLGWLTKRRLERL</sequence>
<organism evidence="2 3">
    <name type="scientific">Paenarthrobacter nicotinovorans</name>
    <name type="common">Arthrobacter nicotinovorans</name>
    <dbReference type="NCBI Taxonomy" id="29320"/>
    <lineage>
        <taxon>Bacteria</taxon>
        <taxon>Bacillati</taxon>
        <taxon>Actinomycetota</taxon>
        <taxon>Actinomycetes</taxon>
        <taxon>Micrococcales</taxon>
        <taxon>Micrococcaceae</taxon>
        <taxon>Paenarthrobacter</taxon>
    </lineage>
</organism>
<evidence type="ECO:0000313" key="3">
    <source>
        <dbReference type="Proteomes" id="UP001244563"/>
    </source>
</evidence>
<gene>
    <name evidence="2" type="ORF">J2T10_002770</name>
</gene>